<proteinExistence type="predicted"/>
<keyword evidence="2" id="KW-1185">Reference proteome</keyword>
<comment type="caution">
    <text evidence="1">The sequence shown here is derived from an EMBL/GenBank/DDBJ whole genome shotgun (WGS) entry which is preliminary data.</text>
</comment>
<organism evidence="1 2">
    <name type="scientific">Auriscalpium vulgare</name>
    <dbReference type="NCBI Taxonomy" id="40419"/>
    <lineage>
        <taxon>Eukaryota</taxon>
        <taxon>Fungi</taxon>
        <taxon>Dikarya</taxon>
        <taxon>Basidiomycota</taxon>
        <taxon>Agaricomycotina</taxon>
        <taxon>Agaricomycetes</taxon>
        <taxon>Russulales</taxon>
        <taxon>Auriscalpiaceae</taxon>
        <taxon>Auriscalpium</taxon>
    </lineage>
</organism>
<sequence length="628" mass="68070">MPRVRKETSRRGTTKRRSEIKKKVSESRKKSKKAAKKDVTWKSKTQKDPGIPNNFPYKDRILAEVAEQRRLAAEEKQRRKDENRANKGQKATAGAKDTSDRAASLEPGDASGFDGIITLGSSRLSGKEKEKAPTVAAADDAEDDVPILINPELPNLQSVLDRADVVVEVLDARDPLAYRSSALEAYVQGKPGKKLLFVLNKIDTCPREVVASWASQLRAFHPTVMFRSASPLLPSTSPTPDPKGKKKQPVNDAWGAGPALEQLRQWAQEKSGDEPLDVAIVGLTNAGKSSFINSLLRRTLLPIYMPSSSSRGPTTTTHAQEVSLDSIRLIDTPGIAWDYSGAADEPSEQREGLRVQDILLRNKGRVDRLKDPLPAVEHIVSRASTEDLMLFYNLPAFAKGDVAAFLAGVARANGFVKRGGVLDLTGASRFVLRDWSTGKLPRYAAPLPSNTSSPATDSDNAVLEKLTPRKEARRSAGLVRLVAGEVDTRPIALAAPWMADGGNAEDESDVEEAVAVGVVEVSLKEDSSEEEGEEDEEIVEEEGSDDEPVFALKRKRPSSKSAPAPPSKKVSFAATHAKSAKSKAPPVRRKLPSKPSKAEKPPPAAKSKAKPDVKTAGAVGEYDFTKFF</sequence>
<reference evidence="1" key="2">
    <citation type="journal article" date="2022" name="New Phytol.">
        <title>Evolutionary transition to the ectomycorrhizal habit in the genomes of a hyperdiverse lineage of mushroom-forming fungi.</title>
        <authorList>
            <person name="Looney B."/>
            <person name="Miyauchi S."/>
            <person name="Morin E."/>
            <person name="Drula E."/>
            <person name="Courty P.E."/>
            <person name="Kohler A."/>
            <person name="Kuo A."/>
            <person name="LaButti K."/>
            <person name="Pangilinan J."/>
            <person name="Lipzen A."/>
            <person name="Riley R."/>
            <person name="Andreopoulos W."/>
            <person name="He G."/>
            <person name="Johnson J."/>
            <person name="Nolan M."/>
            <person name="Tritt A."/>
            <person name="Barry K.W."/>
            <person name="Grigoriev I.V."/>
            <person name="Nagy L.G."/>
            <person name="Hibbett D."/>
            <person name="Henrissat B."/>
            <person name="Matheny P.B."/>
            <person name="Labbe J."/>
            <person name="Martin F.M."/>
        </authorList>
    </citation>
    <scope>NUCLEOTIDE SEQUENCE</scope>
    <source>
        <strain evidence="1">FP105234-sp</strain>
    </source>
</reference>
<evidence type="ECO:0000313" key="2">
    <source>
        <dbReference type="Proteomes" id="UP000814033"/>
    </source>
</evidence>
<name>A0ACB8RTU9_9AGAM</name>
<evidence type="ECO:0000313" key="1">
    <source>
        <dbReference type="EMBL" id="KAI0047283.1"/>
    </source>
</evidence>
<protein>
    <submittedName>
        <fullName evidence="1">Uncharacterized protein</fullName>
    </submittedName>
</protein>
<accession>A0ACB8RTU9</accession>
<dbReference type="EMBL" id="MU275907">
    <property type="protein sequence ID" value="KAI0047283.1"/>
    <property type="molecule type" value="Genomic_DNA"/>
</dbReference>
<reference evidence="1" key="1">
    <citation type="submission" date="2021-02" db="EMBL/GenBank/DDBJ databases">
        <authorList>
            <consortium name="DOE Joint Genome Institute"/>
            <person name="Ahrendt S."/>
            <person name="Looney B.P."/>
            <person name="Miyauchi S."/>
            <person name="Morin E."/>
            <person name="Drula E."/>
            <person name="Courty P.E."/>
            <person name="Chicoki N."/>
            <person name="Fauchery L."/>
            <person name="Kohler A."/>
            <person name="Kuo A."/>
            <person name="Labutti K."/>
            <person name="Pangilinan J."/>
            <person name="Lipzen A."/>
            <person name="Riley R."/>
            <person name="Andreopoulos W."/>
            <person name="He G."/>
            <person name="Johnson J."/>
            <person name="Barry K.W."/>
            <person name="Grigoriev I.V."/>
            <person name="Nagy L."/>
            <person name="Hibbett D."/>
            <person name="Henrissat B."/>
            <person name="Matheny P.B."/>
            <person name="Labbe J."/>
            <person name="Martin F."/>
        </authorList>
    </citation>
    <scope>NUCLEOTIDE SEQUENCE</scope>
    <source>
        <strain evidence="1">FP105234-sp</strain>
    </source>
</reference>
<gene>
    <name evidence="1" type="ORF">FA95DRAFT_1559247</name>
</gene>
<dbReference type="Proteomes" id="UP000814033">
    <property type="component" value="Unassembled WGS sequence"/>
</dbReference>